<reference evidence="1 2" key="1">
    <citation type="submission" date="2019-08" db="EMBL/GenBank/DDBJ databases">
        <authorList>
            <person name="Shi S."/>
        </authorList>
    </citation>
    <scope>NUCLEOTIDE SEQUENCE [LARGE SCALE GENOMIC DNA]</scope>
    <source>
        <strain evidence="1 2">GY10130</strain>
    </source>
</reference>
<proteinExistence type="predicted"/>
<protein>
    <submittedName>
        <fullName evidence="1">Uncharacterized protein</fullName>
    </submittedName>
</protein>
<accession>A0A5C8J1T5</accession>
<comment type="caution">
    <text evidence="1">The sequence shown here is derived from an EMBL/GenBank/DDBJ whole genome shotgun (WGS) entry which is preliminary data.</text>
</comment>
<dbReference type="AlphaFoldDB" id="A0A5C8J1T5"/>
<gene>
    <name evidence="1" type="ORF">FVR03_21095</name>
</gene>
<keyword evidence="2" id="KW-1185">Reference proteome</keyword>
<evidence type="ECO:0000313" key="1">
    <source>
        <dbReference type="EMBL" id="TXK27728.1"/>
    </source>
</evidence>
<evidence type="ECO:0000313" key="2">
    <source>
        <dbReference type="Proteomes" id="UP000321926"/>
    </source>
</evidence>
<dbReference type="Proteomes" id="UP000321926">
    <property type="component" value="Unassembled WGS sequence"/>
</dbReference>
<dbReference type="RefSeq" id="WP_147923758.1">
    <property type="nucleotide sequence ID" value="NZ_VRTY01000116.1"/>
</dbReference>
<name>A0A5C8J1T5_9BACT</name>
<dbReference type="EMBL" id="VRTY01000116">
    <property type="protein sequence ID" value="TXK27728.1"/>
    <property type="molecule type" value="Genomic_DNA"/>
</dbReference>
<sequence>MSSKKLWKAKIIRIIYAGRNRLALCDFLRQEATERTPELGALNENKLSERSASFYFLDFFGSFCIKIKRTRKQAIQQLHPEVTAETETMRT</sequence>
<organism evidence="1 2">
    <name type="scientific">Pontibacter qinzhouensis</name>
    <dbReference type="NCBI Taxonomy" id="2603253"/>
    <lineage>
        <taxon>Bacteria</taxon>
        <taxon>Pseudomonadati</taxon>
        <taxon>Bacteroidota</taxon>
        <taxon>Cytophagia</taxon>
        <taxon>Cytophagales</taxon>
        <taxon>Hymenobacteraceae</taxon>
        <taxon>Pontibacter</taxon>
    </lineage>
</organism>